<accession>A0A150JFY1</accession>
<gene>
    <name evidence="1" type="ORF">AN188_00873</name>
    <name evidence="2" type="ORF">APG09_01213</name>
</gene>
<dbReference type="EMBL" id="LNJB01000009">
    <property type="protein sequence ID" value="KYC54709.1"/>
    <property type="molecule type" value="Genomic_DNA"/>
</dbReference>
<name>A0A150JFY1_9EURY</name>
<sequence length="74" mass="8379">MINKPYTGFNEVSIAKGFTNIKFTSKNVLKLIFQTQTGVAIIADEFQLDNEFEGEIGQNMFQYANLQKMPVVLT</sequence>
<comment type="caution">
    <text evidence="2">The sequence shown here is derived from an EMBL/GenBank/DDBJ whole genome shotgun (WGS) entry which is preliminary data.</text>
</comment>
<evidence type="ECO:0000313" key="2">
    <source>
        <dbReference type="EMBL" id="KYC57065.1"/>
    </source>
</evidence>
<organism evidence="2">
    <name type="scientific">Candidatus Methanofastidiosum methylothiophilum</name>
    <dbReference type="NCBI Taxonomy" id="1705564"/>
    <lineage>
        <taxon>Archaea</taxon>
        <taxon>Methanobacteriati</taxon>
        <taxon>Methanobacteriota</taxon>
        <taxon>Stenosarchaea group</taxon>
        <taxon>Candidatus Methanofastidiosia</taxon>
        <taxon>Candidatus Methanofastidiosales</taxon>
        <taxon>Candidatus Methanofastidiosaceae</taxon>
        <taxon>Candidatus Methanofastidiosum</taxon>
    </lineage>
</organism>
<dbReference type="EMBL" id="LNJE01000014">
    <property type="protein sequence ID" value="KYC57065.1"/>
    <property type="molecule type" value="Genomic_DNA"/>
</dbReference>
<protein>
    <submittedName>
        <fullName evidence="2">Uncharacterized protein</fullName>
    </submittedName>
</protein>
<accession>A0A150JBU5</accession>
<proteinExistence type="predicted"/>
<dbReference type="AlphaFoldDB" id="A0A150JFY1"/>
<reference evidence="2 3" key="1">
    <citation type="journal article" date="2016" name="ISME J.">
        <title>Chasing the elusive Euryarchaeota class WSA2: genomes reveal a uniquely fastidious methyl-reducing methanogen.</title>
        <authorList>
            <person name="Nobu M.K."/>
            <person name="Narihiro T."/>
            <person name="Kuroda K."/>
            <person name="Mei R."/>
            <person name="Liu W.T."/>
        </authorList>
    </citation>
    <scope>NUCLEOTIDE SEQUENCE [LARGE SCALE GENOMIC DNA]</scope>
    <source>
        <strain evidence="1">ADurb1013_Bin02101</strain>
        <strain evidence="2">ADurb1213_Bin02801</strain>
    </source>
</reference>
<evidence type="ECO:0000313" key="1">
    <source>
        <dbReference type="EMBL" id="KYC54709.1"/>
    </source>
</evidence>
<evidence type="ECO:0000313" key="3">
    <source>
        <dbReference type="Proteomes" id="UP000092420"/>
    </source>
</evidence>
<dbReference type="Proteomes" id="UP000092420">
    <property type="component" value="Unassembled WGS sequence"/>
</dbReference>
<accession>A0A150JIM9</accession>